<dbReference type="OrthoDB" id="10314477at2759"/>
<dbReference type="VEuPathDB" id="FungiDB:SPPG_03661"/>
<accession>A0A0L0HK85</accession>
<dbReference type="GeneID" id="27687166"/>
<reference evidence="2 3" key="1">
    <citation type="submission" date="2009-08" db="EMBL/GenBank/DDBJ databases">
        <title>The Genome Sequence of Spizellomyces punctatus strain DAOM BR117.</title>
        <authorList>
            <consortium name="The Broad Institute Genome Sequencing Platform"/>
            <person name="Russ C."/>
            <person name="Cuomo C."/>
            <person name="Shea T."/>
            <person name="Young S.K."/>
            <person name="Zeng Q."/>
            <person name="Koehrsen M."/>
            <person name="Haas B."/>
            <person name="Borodovsky M."/>
            <person name="Guigo R."/>
            <person name="Alvarado L."/>
            <person name="Berlin A."/>
            <person name="Bochicchio J."/>
            <person name="Borenstein D."/>
            <person name="Chapman S."/>
            <person name="Chen Z."/>
            <person name="Engels R."/>
            <person name="Freedman E."/>
            <person name="Gellesch M."/>
            <person name="Goldberg J."/>
            <person name="Griggs A."/>
            <person name="Gujja S."/>
            <person name="Heiman D."/>
            <person name="Hepburn T."/>
            <person name="Howarth C."/>
            <person name="Jen D."/>
            <person name="Larson L."/>
            <person name="Lewis B."/>
            <person name="Mehta T."/>
            <person name="Park D."/>
            <person name="Pearson M."/>
            <person name="Roberts A."/>
            <person name="Saif S."/>
            <person name="Shenoy N."/>
            <person name="Sisk P."/>
            <person name="Stolte C."/>
            <person name="Sykes S."/>
            <person name="Thomson T."/>
            <person name="Walk T."/>
            <person name="White J."/>
            <person name="Yandava C."/>
            <person name="Burger G."/>
            <person name="Gray M.W."/>
            <person name="Holland P.W.H."/>
            <person name="King N."/>
            <person name="Lang F.B.F."/>
            <person name="Roger A.J."/>
            <person name="Ruiz-Trillo I."/>
            <person name="Lander E."/>
            <person name="Nusbaum C."/>
        </authorList>
    </citation>
    <scope>NUCLEOTIDE SEQUENCE [LARGE SCALE GENOMIC DNA]</scope>
    <source>
        <strain evidence="2 3">DAOM BR117</strain>
    </source>
</reference>
<name>A0A0L0HK85_SPIPD</name>
<dbReference type="AlphaFoldDB" id="A0A0L0HK85"/>
<dbReference type="InParanoid" id="A0A0L0HK85"/>
<sequence>MKLLESIASTLMFAVAVDNVTRALSSVPPTITEPPYRPTDPRCFDPKRFPPSVNQSRPIMFLDGQWHIGIYTGTKLFYEWVPYCEVVPMEHAPTRGKLPHRLAKKVEDVLAKIEETRKRFEEAAAKERTAENASTIALERAIYSI</sequence>
<protein>
    <submittedName>
        <fullName evidence="2">Uncharacterized protein</fullName>
    </submittedName>
</protein>
<organism evidence="2 3">
    <name type="scientific">Spizellomyces punctatus (strain DAOM BR117)</name>
    <dbReference type="NCBI Taxonomy" id="645134"/>
    <lineage>
        <taxon>Eukaryota</taxon>
        <taxon>Fungi</taxon>
        <taxon>Fungi incertae sedis</taxon>
        <taxon>Chytridiomycota</taxon>
        <taxon>Chytridiomycota incertae sedis</taxon>
        <taxon>Chytridiomycetes</taxon>
        <taxon>Spizellomycetales</taxon>
        <taxon>Spizellomycetaceae</taxon>
        <taxon>Spizellomyces</taxon>
    </lineage>
</organism>
<feature type="coiled-coil region" evidence="1">
    <location>
        <begin position="103"/>
        <end position="133"/>
    </location>
</feature>
<keyword evidence="3" id="KW-1185">Reference proteome</keyword>
<gene>
    <name evidence="2" type="ORF">SPPG_03661</name>
</gene>
<dbReference type="RefSeq" id="XP_016609910.1">
    <property type="nucleotide sequence ID" value="XM_016751922.1"/>
</dbReference>
<keyword evidence="1" id="KW-0175">Coiled coil</keyword>
<dbReference type="Proteomes" id="UP000053201">
    <property type="component" value="Unassembled WGS sequence"/>
</dbReference>
<evidence type="ECO:0000313" key="2">
    <source>
        <dbReference type="EMBL" id="KND01871.1"/>
    </source>
</evidence>
<evidence type="ECO:0000256" key="1">
    <source>
        <dbReference type="SAM" id="Coils"/>
    </source>
</evidence>
<dbReference type="EMBL" id="KQ257454">
    <property type="protein sequence ID" value="KND01871.1"/>
    <property type="molecule type" value="Genomic_DNA"/>
</dbReference>
<proteinExistence type="predicted"/>
<evidence type="ECO:0000313" key="3">
    <source>
        <dbReference type="Proteomes" id="UP000053201"/>
    </source>
</evidence>